<evidence type="ECO:0000256" key="5">
    <source>
        <dbReference type="PROSITE-ProRule" id="PRU00277"/>
    </source>
</evidence>
<protein>
    <recommendedName>
        <fullName evidence="2 5">peptidylprolyl isomerase</fullName>
        <ecNumber evidence="2 5">5.2.1.8</ecNumber>
    </recommendedName>
</protein>
<keyword evidence="4 5" id="KW-0413">Isomerase</keyword>
<evidence type="ECO:0000256" key="2">
    <source>
        <dbReference type="ARBA" id="ARBA00013194"/>
    </source>
</evidence>
<dbReference type="EC" id="5.2.1.8" evidence="2 5"/>
<organism evidence="8 9">
    <name type="scientific">Eruca vesicaria subsp. sativa</name>
    <name type="common">Garden rocket</name>
    <name type="synonym">Eruca sativa</name>
    <dbReference type="NCBI Taxonomy" id="29727"/>
    <lineage>
        <taxon>Eukaryota</taxon>
        <taxon>Viridiplantae</taxon>
        <taxon>Streptophyta</taxon>
        <taxon>Embryophyta</taxon>
        <taxon>Tracheophyta</taxon>
        <taxon>Spermatophyta</taxon>
        <taxon>Magnoliopsida</taxon>
        <taxon>eudicotyledons</taxon>
        <taxon>Gunneridae</taxon>
        <taxon>Pentapetalae</taxon>
        <taxon>rosids</taxon>
        <taxon>malvids</taxon>
        <taxon>Brassicales</taxon>
        <taxon>Brassicaceae</taxon>
        <taxon>Brassiceae</taxon>
        <taxon>Eruca</taxon>
    </lineage>
</organism>
<dbReference type="AlphaFoldDB" id="A0ABC8JIB7"/>
<gene>
    <name evidence="8" type="ORF">ERUC_LOCUS11447</name>
</gene>
<dbReference type="Proteomes" id="UP001642260">
    <property type="component" value="Unassembled WGS sequence"/>
</dbReference>
<feature type="region of interest" description="Disordered" evidence="6">
    <location>
        <begin position="1"/>
        <end position="21"/>
    </location>
</feature>
<sequence length="152" mass="16885">MEQNHLPKKKKSETEDDKRRKKIVAGSLLKAVVRPGGGESSPKDGDQIIYHCTVRTVDGVVVESTRSECGGRGLPVRDVLGKSKMILGLLEGIPTMHKGEIAMFKMKPEMHYAEKDCPVSAPANFPKDDELHFEIELLDFAKAKARSHYKPT</sequence>
<feature type="domain" description="PPIase FKBP-type" evidence="7">
    <location>
        <begin position="45"/>
        <end position="141"/>
    </location>
</feature>
<dbReference type="SUPFAM" id="SSF54534">
    <property type="entry name" value="FKBP-like"/>
    <property type="match status" value="1"/>
</dbReference>
<evidence type="ECO:0000313" key="8">
    <source>
        <dbReference type="EMBL" id="CAH8328756.1"/>
    </source>
</evidence>
<comment type="caution">
    <text evidence="8">The sequence shown here is derived from an EMBL/GenBank/DDBJ whole genome shotgun (WGS) entry which is preliminary data.</text>
</comment>
<dbReference type="PANTHER" id="PTHR10516">
    <property type="entry name" value="PEPTIDYL-PROLYL CIS-TRANS ISOMERASE"/>
    <property type="match status" value="1"/>
</dbReference>
<keyword evidence="3 5" id="KW-0697">Rotamase</keyword>
<dbReference type="FunFam" id="3.10.50.40:FF:000052">
    <property type="entry name" value="Peptidylprolyl isomerase"/>
    <property type="match status" value="1"/>
</dbReference>
<dbReference type="Gene3D" id="3.10.50.40">
    <property type="match status" value="1"/>
</dbReference>
<dbReference type="PROSITE" id="PS50059">
    <property type="entry name" value="FKBP_PPIASE"/>
    <property type="match status" value="1"/>
</dbReference>
<reference evidence="8 9" key="1">
    <citation type="submission" date="2022-03" db="EMBL/GenBank/DDBJ databases">
        <authorList>
            <person name="Macdonald S."/>
            <person name="Ahmed S."/>
            <person name="Newling K."/>
        </authorList>
    </citation>
    <scope>NUCLEOTIDE SEQUENCE [LARGE SCALE GENOMIC DNA]</scope>
</reference>
<evidence type="ECO:0000256" key="4">
    <source>
        <dbReference type="ARBA" id="ARBA00023235"/>
    </source>
</evidence>
<evidence type="ECO:0000256" key="3">
    <source>
        <dbReference type="ARBA" id="ARBA00023110"/>
    </source>
</evidence>
<dbReference type="EMBL" id="CAKOAT010109488">
    <property type="protein sequence ID" value="CAH8328756.1"/>
    <property type="molecule type" value="Genomic_DNA"/>
</dbReference>
<comment type="catalytic activity">
    <reaction evidence="1 5">
        <text>[protein]-peptidylproline (omega=180) = [protein]-peptidylproline (omega=0)</text>
        <dbReference type="Rhea" id="RHEA:16237"/>
        <dbReference type="Rhea" id="RHEA-COMP:10747"/>
        <dbReference type="Rhea" id="RHEA-COMP:10748"/>
        <dbReference type="ChEBI" id="CHEBI:83833"/>
        <dbReference type="ChEBI" id="CHEBI:83834"/>
        <dbReference type="EC" id="5.2.1.8"/>
    </reaction>
</comment>
<dbReference type="InterPro" id="IPR050689">
    <property type="entry name" value="FKBP-type_PPIase"/>
</dbReference>
<evidence type="ECO:0000256" key="6">
    <source>
        <dbReference type="SAM" id="MobiDB-lite"/>
    </source>
</evidence>
<dbReference type="GO" id="GO:0003755">
    <property type="term" value="F:peptidyl-prolyl cis-trans isomerase activity"/>
    <property type="evidence" value="ECO:0007669"/>
    <property type="project" value="UniProtKB-KW"/>
</dbReference>
<evidence type="ECO:0000313" key="9">
    <source>
        <dbReference type="Proteomes" id="UP001642260"/>
    </source>
</evidence>
<dbReference type="InterPro" id="IPR001179">
    <property type="entry name" value="PPIase_FKBP_dom"/>
</dbReference>
<dbReference type="InterPro" id="IPR046357">
    <property type="entry name" value="PPIase_dom_sf"/>
</dbReference>
<proteinExistence type="predicted"/>
<feature type="compositionally biased region" description="Basic residues" evidence="6">
    <location>
        <begin position="1"/>
        <end position="11"/>
    </location>
</feature>
<keyword evidence="9" id="KW-1185">Reference proteome</keyword>
<evidence type="ECO:0000256" key="1">
    <source>
        <dbReference type="ARBA" id="ARBA00000971"/>
    </source>
</evidence>
<dbReference type="PANTHER" id="PTHR10516:SF268">
    <property type="entry name" value="PEPTIDYL-PROLYL CIS-TRANS ISOMERASE PASTICCINO1"/>
    <property type="match status" value="1"/>
</dbReference>
<accession>A0ABC8JIB7</accession>
<dbReference type="Pfam" id="PF00254">
    <property type="entry name" value="FKBP_C"/>
    <property type="match status" value="1"/>
</dbReference>
<name>A0ABC8JIB7_ERUVS</name>
<evidence type="ECO:0000259" key="7">
    <source>
        <dbReference type="PROSITE" id="PS50059"/>
    </source>
</evidence>